<organism evidence="2 3">
    <name type="scientific">Linum trigynum</name>
    <dbReference type="NCBI Taxonomy" id="586398"/>
    <lineage>
        <taxon>Eukaryota</taxon>
        <taxon>Viridiplantae</taxon>
        <taxon>Streptophyta</taxon>
        <taxon>Embryophyta</taxon>
        <taxon>Tracheophyta</taxon>
        <taxon>Spermatophyta</taxon>
        <taxon>Magnoliopsida</taxon>
        <taxon>eudicotyledons</taxon>
        <taxon>Gunneridae</taxon>
        <taxon>Pentapetalae</taxon>
        <taxon>rosids</taxon>
        <taxon>fabids</taxon>
        <taxon>Malpighiales</taxon>
        <taxon>Linaceae</taxon>
        <taxon>Linum</taxon>
    </lineage>
</organism>
<dbReference type="AlphaFoldDB" id="A0AAV2CDZ3"/>
<sequence length="87" mass="9702">MAGYDCGGLESSSRAIYLALQIWVGLWTWDAIPMLFGGRICRRRRKRRDGAVVVLEEDLADASLRGRVMVAESQDDDHHCSFSSSSP</sequence>
<keyword evidence="3" id="KW-1185">Reference proteome</keyword>
<dbReference type="EMBL" id="OZ034813">
    <property type="protein sequence ID" value="CAL1354748.1"/>
    <property type="molecule type" value="Genomic_DNA"/>
</dbReference>
<evidence type="ECO:0000313" key="2">
    <source>
        <dbReference type="EMBL" id="CAL1354748.1"/>
    </source>
</evidence>
<gene>
    <name evidence="2" type="ORF">LTRI10_LOCUS2540</name>
</gene>
<proteinExistence type="predicted"/>
<dbReference type="Proteomes" id="UP001497516">
    <property type="component" value="Chromosome 1"/>
</dbReference>
<keyword evidence="1" id="KW-1133">Transmembrane helix</keyword>
<protein>
    <submittedName>
        <fullName evidence="2">Uncharacterized protein</fullName>
    </submittedName>
</protein>
<accession>A0AAV2CDZ3</accession>
<evidence type="ECO:0000256" key="1">
    <source>
        <dbReference type="SAM" id="Phobius"/>
    </source>
</evidence>
<reference evidence="2 3" key="1">
    <citation type="submission" date="2024-04" db="EMBL/GenBank/DDBJ databases">
        <authorList>
            <person name="Fracassetti M."/>
        </authorList>
    </citation>
    <scope>NUCLEOTIDE SEQUENCE [LARGE SCALE GENOMIC DNA]</scope>
</reference>
<keyword evidence="1" id="KW-0472">Membrane</keyword>
<feature type="transmembrane region" description="Helical" evidence="1">
    <location>
        <begin position="15"/>
        <end position="38"/>
    </location>
</feature>
<name>A0AAV2CDZ3_9ROSI</name>
<evidence type="ECO:0000313" key="3">
    <source>
        <dbReference type="Proteomes" id="UP001497516"/>
    </source>
</evidence>
<keyword evidence="1" id="KW-0812">Transmembrane</keyword>